<organism evidence="1 2">
    <name type="scientific">Anaeromassilibacillus senegalensis</name>
    <dbReference type="NCBI Taxonomy" id="1673717"/>
    <lineage>
        <taxon>Bacteria</taxon>
        <taxon>Bacillati</taxon>
        <taxon>Bacillota</taxon>
        <taxon>Clostridia</taxon>
        <taxon>Eubacteriales</taxon>
        <taxon>Acutalibacteraceae</taxon>
        <taxon>Anaeromassilibacillus</taxon>
    </lineage>
</organism>
<gene>
    <name evidence="1" type="ORF">L0P57_01840</name>
</gene>
<accession>A0ABS9MFV7</accession>
<dbReference type="Proteomes" id="UP001298681">
    <property type="component" value="Unassembled WGS sequence"/>
</dbReference>
<dbReference type="RefSeq" id="WP_087229033.1">
    <property type="nucleotide sequence ID" value="NZ_JAKNHQ010000002.1"/>
</dbReference>
<evidence type="ECO:0000313" key="1">
    <source>
        <dbReference type="EMBL" id="MCG4609686.1"/>
    </source>
</evidence>
<sequence>MDNRYGGFNKGINGDISAANYFDSLPLEVKEELNRRAADIHSVSDLEVLATYLDNKLES</sequence>
<keyword evidence="2" id="KW-1185">Reference proteome</keyword>
<evidence type="ECO:0000313" key="2">
    <source>
        <dbReference type="Proteomes" id="UP001298681"/>
    </source>
</evidence>
<proteinExistence type="predicted"/>
<name>A0ABS9MFV7_9FIRM</name>
<comment type="caution">
    <text evidence="1">The sequence shown here is derived from an EMBL/GenBank/DDBJ whole genome shotgun (WGS) entry which is preliminary data.</text>
</comment>
<dbReference type="EMBL" id="JAKNHQ010000002">
    <property type="protein sequence ID" value="MCG4609686.1"/>
    <property type="molecule type" value="Genomic_DNA"/>
</dbReference>
<reference evidence="1 2" key="1">
    <citation type="submission" date="2022-01" db="EMBL/GenBank/DDBJ databases">
        <title>Collection of gut derived symbiotic bacterial strains cultured from healthy donors.</title>
        <authorList>
            <person name="Lin H."/>
            <person name="Kohout C."/>
            <person name="Waligurski E."/>
            <person name="Pamer E.G."/>
        </authorList>
    </citation>
    <scope>NUCLEOTIDE SEQUENCE [LARGE SCALE GENOMIC DNA]</scope>
    <source>
        <strain evidence="1 2">DFI.7.58</strain>
    </source>
</reference>
<protein>
    <submittedName>
        <fullName evidence="1">Uncharacterized protein</fullName>
    </submittedName>
</protein>